<geneLocation type="plasmid" evidence="1 2">
    <name>p1-JPH1</name>
</geneLocation>
<dbReference type="InterPro" id="IPR015947">
    <property type="entry name" value="PUA-like_sf"/>
</dbReference>
<keyword evidence="1" id="KW-0614">Plasmid</keyword>
<organism evidence="1 2">
    <name type="scientific">Mycobacterium avium subsp. hominissuis</name>
    <dbReference type="NCBI Taxonomy" id="439334"/>
    <lineage>
        <taxon>Bacteria</taxon>
        <taxon>Bacillati</taxon>
        <taxon>Actinomycetota</taxon>
        <taxon>Actinomycetes</taxon>
        <taxon>Mycobacteriales</taxon>
        <taxon>Mycobacteriaceae</taxon>
        <taxon>Mycobacterium</taxon>
        <taxon>Mycobacterium avium complex (MAC)</taxon>
    </lineage>
</organism>
<accession>A0AAI8X5C8</accession>
<sequence>MRNSPPLSTMLSTAAPLARRPRTVKAGAGVRADVGVRAITVQQPWAWAIVSADKNVENRSQAWSYRGRLLIHAGARWSQRGDQSPLIQQAAHGRPLAGALDMSAVIGTAVLVDCHLDAGCCKPWGESAYVEHGGRERRRVVHLVLEDREPLPEPIPCPGALGLWIPPVDVAERAGARAVTGSGVAAATASVADQFGIGFGRQHSRAVIVGPDEGSV</sequence>
<name>A0AAI8X5C8_MYCAV</name>
<protein>
    <recommendedName>
        <fullName evidence="3">ASCH domain-containing protein</fullName>
    </recommendedName>
</protein>
<dbReference type="RefSeq" id="WP_151834957.1">
    <property type="nucleotide sequence ID" value="NZ_AP020327.1"/>
</dbReference>
<dbReference type="Proteomes" id="UP000327362">
    <property type="component" value="Plasmid p1-JPH1"/>
</dbReference>
<dbReference type="SUPFAM" id="SSF88697">
    <property type="entry name" value="PUA domain-like"/>
    <property type="match status" value="1"/>
</dbReference>
<dbReference type="AlphaFoldDB" id="A0AAI8X5C8"/>
<proteinExistence type="predicted"/>
<dbReference type="Gene3D" id="2.30.130.30">
    <property type="entry name" value="Hypothetical protein"/>
    <property type="match status" value="1"/>
</dbReference>
<evidence type="ECO:0008006" key="3">
    <source>
        <dbReference type="Google" id="ProtNLM"/>
    </source>
</evidence>
<dbReference type="EMBL" id="AP020327">
    <property type="protein sequence ID" value="BBN50836.1"/>
    <property type="molecule type" value="Genomic_DNA"/>
</dbReference>
<gene>
    <name evidence="1" type="ORF">JPH1_53110</name>
</gene>
<evidence type="ECO:0000313" key="2">
    <source>
        <dbReference type="Proteomes" id="UP000327362"/>
    </source>
</evidence>
<evidence type="ECO:0000313" key="1">
    <source>
        <dbReference type="EMBL" id="BBN50836.1"/>
    </source>
</evidence>
<reference evidence="1 2" key="1">
    <citation type="submission" date="2019-09" db="EMBL/GenBank/DDBJ databases">
        <title>Complete genome sequence of Mycobacterium avium subsp. hominissuis strain JP-H-1.</title>
        <authorList>
            <person name="Kinoshita Y."/>
            <person name="Niwa H."/>
            <person name="Uchida-Fujii E."/>
            <person name="Nukada T."/>
        </authorList>
    </citation>
    <scope>NUCLEOTIDE SEQUENCE [LARGE SCALE GENOMIC DNA]</scope>
    <source>
        <strain evidence="1 2">JP-H-1</strain>
        <plasmid evidence="1 2">p1-JPH1</plasmid>
    </source>
</reference>